<keyword evidence="2" id="KW-1185">Reference proteome</keyword>
<proteinExistence type="predicted"/>
<reference evidence="1 2" key="2">
    <citation type="journal article" date="2022" name="Mol. Ecol. Resour.">
        <title>The genomes of chicory, endive, great burdock and yacon provide insights into Asteraceae paleo-polyploidization history and plant inulin production.</title>
        <authorList>
            <person name="Fan W."/>
            <person name="Wang S."/>
            <person name="Wang H."/>
            <person name="Wang A."/>
            <person name="Jiang F."/>
            <person name="Liu H."/>
            <person name="Zhao H."/>
            <person name="Xu D."/>
            <person name="Zhang Y."/>
        </authorList>
    </citation>
    <scope>NUCLEOTIDE SEQUENCE [LARGE SCALE GENOMIC DNA]</scope>
    <source>
        <strain evidence="2">cv. Punajuju</strain>
        <tissue evidence="1">Leaves</tissue>
    </source>
</reference>
<dbReference type="Proteomes" id="UP001055811">
    <property type="component" value="Linkage Group LG01"/>
</dbReference>
<gene>
    <name evidence="1" type="ORF">L2E82_01578</name>
</gene>
<sequence>MQLLPNFLVKPYHCNPRRSTQQCYGSEEEEGSSSGFSNQESDGSGSSNDARNVRGRFSREELEARLEPLIRGVVQDGVQLAFQNFFGTLPRSPSDSLEPHSTTSLQLRFLNRLLPTYFTGNRIESEDKSGIKLGLFDANSNQIVSSGPFCSQKIVIVPLDGDFCADDHEDWSESFFDAKVVSARDGKRPLLTGHLVVILKDGVADLGNVVFTDNSSWRRSRKFRLGAKVQIANGGIRIREARSQAFIVKDQRGEPYKKHHPPSLGDEIWRLEKIAKDGALQGQLASRKIYTVKDFLQVYNTNESSLFGLLGGPNTNNWKTLIKHAKACVLDDKVYMYNCDGIGIFFNSILEVVGATFDGEYHLSMNELNVIQKVTVEASKERVYKNLEGMLPIDDLSVVAAPVLATNLHGDPLRTLTLGKQDVNVPFLHQDQLQRMAKLDPFSSFSE</sequence>
<reference evidence="2" key="1">
    <citation type="journal article" date="2022" name="Mol. Ecol. Resour.">
        <title>The genomes of chicory, endive, great burdock and yacon provide insights into Asteraceae palaeo-polyploidization history and plant inulin production.</title>
        <authorList>
            <person name="Fan W."/>
            <person name="Wang S."/>
            <person name="Wang H."/>
            <person name="Wang A."/>
            <person name="Jiang F."/>
            <person name="Liu H."/>
            <person name="Zhao H."/>
            <person name="Xu D."/>
            <person name="Zhang Y."/>
        </authorList>
    </citation>
    <scope>NUCLEOTIDE SEQUENCE [LARGE SCALE GENOMIC DNA]</scope>
    <source>
        <strain evidence="2">cv. Punajuju</strain>
    </source>
</reference>
<dbReference type="EMBL" id="CM042009">
    <property type="protein sequence ID" value="KAI3788800.1"/>
    <property type="molecule type" value="Genomic_DNA"/>
</dbReference>
<evidence type="ECO:0000313" key="1">
    <source>
        <dbReference type="EMBL" id="KAI3788800.1"/>
    </source>
</evidence>
<protein>
    <submittedName>
        <fullName evidence="1">Uncharacterized protein</fullName>
    </submittedName>
</protein>
<accession>A0ACB9H0C8</accession>
<evidence type="ECO:0000313" key="2">
    <source>
        <dbReference type="Proteomes" id="UP001055811"/>
    </source>
</evidence>
<name>A0ACB9H0C8_CICIN</name>
<comment type="caution">
    <text evidence="1">The sequence shown here is derived from an EMBL/GenBank/DDBJ whole genome shotgun (WGS) entry which is preliminary data.</text>
</comment>
<organism evidence="1 2">
    <name type="scientific">Cichorium intybus</name>
    <name type="common">Chicory</name>
    <dbReference type="NCBI Taxonomy" id="13427"/>
    <lineage>
        <taxon>Eukaryota</taxon>
        <taxon>Viridiplantae</taxon>
        <taxon>Streptophyta</taxon>
        <taxon>Embryophyta</taxon>
        <taxon>Tracheophyta</taxon>
        <taxon>Spermatophyta</taxon>
        <taxon>Magnoliopsida</taxon>
        <taxon>eudicotyledons</taxon>
        <taxon>Gunneridae</taxon>
        <taxon>Pentapetalae</taxon>
        <taxon>asterids</taxon>
        <taxon>campanulids</taxon>
        <taxon>Asterales</taxon>
        <taxon>Asteraceae</taxon>
        <taxon>Cichorioideae</taxon>
        <taxon>Cichorieae</taxon>
        <taxon>Cichoriinae</taxon>
        <taxon>Cichorium</taxon>
    </lineage>
</organism>